<feature type="region of interest" description="Disordered" evidence="1">
    <location>
        <begin position="188"/>
        <end position="218"/>
    </location>
</feature>
<sequence length="750" mass="78492">METSRQWEGLERALERGEWGLSKDKILRKEMEKLTDRILSRAAEVSQRCKTASENVDTKLIEVDLLINSFDRISTVQFVENRVAEDDGAPETTGEGQTESERAVQAHGGQHQEGLFEKIQESFKIACSSFAEAEDERERELGEGKRIFVLPSIIGTEEYVTSKYCGLEAMYGSGSGLEEGPSQFMQAPSEADRVSISSRTGSQYGSLADDQDPIFGDSARGEAAFSMKGSSQISTSIPEMDAPAMDFGQVPESALLAQRSPRRRTSSKTAPGDVKPSPKAAPAAAERPSLPTYGEEALPTNEDAIFGGEGEGDTRPKATYTLSFDDIFGEDDKAEPALAADSLFSPGPSATEAIAVLEPKPKQPANLQASLAKILTESPSVGLFEEAKPGSGNGENRGHDSGPSDGRVSPPSDTLGSAAAARHAAPNPALAGVAMFAKEIAKKGSTIGQGDLMSSILSESPSVGLFDDVMASKVAPDGPSALPEVTTSGPPPVKRESLDAALGGAGKEPAQEPAPAPRASIVRDPFALARAMKAQDSDESDGSFSSDDDSYSDPEVSAEPKPTEETPAESRRSPAGSPSPDGHLEGGKGASPPSRAGKEENPFDFNTGPAAKEQRETPQKLPAVAKAPVRAPAPEENPFAAGASDLFGGSKGEGVSGAQKLQSSAFDSLFGDAPSPAARRKSSNLFDDPFAGGSSGAKEAAKASPFGGSDLFTSSSADLFATTEKERRISKGLFDDFLEDDGKKGGGLFD</sequence>
<name>A0AAX4PCI9_9CHLO</name>
<feature type="compositionally biased region" description="Basic and acidic residues" evidence="1">
    <location>
        <begin position="561"/>
        <end position="572"/>
    </location>
</feature>
<feature type="compositionally biased region" description="Polar residues" evidence="1">
    <location>
        <begin position="195"/>
        <end position="205"/>
    </location>
</feature>
<evidence type="ECO:0000313" key="3">
    <source>
        <dbReference type="Proteomes" id="UP001472866"/>
    </source>
</evidence>
<gene>
    <name evidence="2" type="ORF">HKI87_08g54910</name>
</gene>
<feature type="region of interest" description="Disordered" evidence="1">
    <location>
        <begin position="255"/>
        <end position="317"/>
    </location>
</feature>
<organism evidence="2 3">
    <name type="scientific">Chloropicon roscoffensis</name>
    <dbReference type="NCBI Taxonomy" id="1461544"/>
    <lineage>
        <taxon>Eukaryota</taxon>
        <taxon>Viridiplantae</taxon>
        <taxon>Chlorophyta</taxon>
        <taxon>Chloropicophyceae</taxon>
        <taxon>Chloropicales</taxon>
        <taxon>Chloropicaceae</taxon>
        <taxon>Chloropicon</taxon>
    </lineage>
</organism>
<reference evidence="2 3" key="1">
    <citation type="submission" date="2024-03" db="EMBL/GenBank/DDBJ databases">
        <title>Complete genome sequence of the green alga Chloropicon roscoffensis RCC1871.</title>
        <authorList>
            <person name="Lemieux C."/>
            <person name="Pombert J.-F."/>
            <person name="Otis C."/>
            <person name="Turmel M."/>
        </authorList>
    </citation>
    <scope>NUCLEOTIDE SEQUENCE [LARGE SCALE GENOMIC DNA]</scope>
    <source>
        <strain evidence="2 3">RCC1871</strain>
    </source>
</reference>
<keyword evidence="3" id="KW-1185">Reference proteome</keyword>
<evidence type="ECO:0000313" key="2">
    <source>
        <dbReference type="EMBL" id="WZN63938.1"/>
    </source>
</evidence>
<dbReference type="AlphaFoldDB" id="A0AAX4PCI9"/>
<dbReference type="Proteomes" id="UP001472866">
    <property type="component" value="Chromosome 08"/>
</dbReference>
<feature type="region of interest" description="Disordered" evidence="1">
    <location>
        <begin position="473"/>
        <end position="714"/>
    </location>
</feature>
<feature type="compositionally biased region" description="Acidic residues" evidence="1">
    <location>
        <begin position="537"/>
        <end position="552"/>
    </location>
</feature>
<proteinExistence type="predicted"/>
<accession>A0AAX4PCI9</accession>
<evidence type="ECO:0000256" key="1">
    <source>
        <dbReference type="SAM" id="MobiDB-lite"/>
    </source>
</evidence>
<feature type="compositionally biased region" description="Low complexity" evidence="1">
    <location>
        <begin position="275"/>
        <end position="291"/>
    </location>
</feature>
<feature type="region of interest" description="Disordered" evidence="1">
    <location>
        <begin position="84"/>
        <end position="108"/>
    </location>
</feature>
<protein>
    <submittedName>
        <fullName evidence="2">Uncharacterized protein</fullName>
    </submittedName>
</protein>
<feature type="region of interest" description="Disordered" evidence="1">
    <location>
        <begin position="382"/>
        <end position="423"/>
    </location>
</feature>
<feature type="compositionally biased region" description="Low complexity" evidence="1">
    <location>
        <begin position="622"/>
        <end position="634"/>
    </location>
</feature>
<dbReference type="EMBL" id="CP151508">
    <property type="protein sequence ID" value="WZN63938.1"/>
    <property type="molecule type" value="Genomic_DNA"/>
</dbReference>